<name>A0A814PRA8_9BILA</name>
<evidence type="ECO:0000313" key="1">
    <source>
        <dbReference type="EMBL" id="CAF1109465.1"/>
    </source>
</evidence>
<sequence>MRENKSTKWTLGLKFVQLQKNHSHHSGIKCTPYKALFGIETPLGLSSTSIPIEEWSKLSSTKQLFETVGYEAPEADLCPDLSDNDDVDVFNSSEFQMDEIGRQAEAIRTRSKRYVPDVSVGDYVALPIPDVDRGLSEAPNLVCRIVDIDHEKSLYQLACEAGLTRKLSVRQAVREISIGGDQGMSKCNCTGGCLTNRCSCKKSGLLCNSRCHGANSNCKNK</sequence>
<comment type="caution">
    <text evidence="1">The sequence shown here is derived from an EMBL/GenBank/DDBJ whole genome shotgun (WGS) entry which is preliminary data.</text>
</comment>
<reference evidence="1" key="1">
    <citation type="submission" date="2021-02" db="EMBL/GenBank/DDBJ databases">
        <authorList>
            <person name="Nowell W R."/>
        </authorList>
    </citation>
    <scope>NUCLEOTIDE SEQUENCE</scope>
    <source>
        <strain evidence="1">Ploen Becks lab</strain>
    </source>
</reference>
<accession>A0A814PRA8</accession>
<dbReference type="OrthoDB" id="2499658at2759"/>
<protein>
    <submittedName>
        <fullName evidence="1">Uncharacterized protein</fullName>
    </submittedName>
</protein>
<dbReference type="AlphaFoldDB" id="A0A814PRA8"/>
<keyword evidence="2" id="KW-1185">Reference proteome</keyword>
<gene>
    <name evidence="1" type="ORF">OXX778_LOCUS21554</name>
</gene>
<dbReference type="Proteomes" id="UP000663879">
    <property type="component" value="Unassembled WGS sequence"/>
</dbReference>
<proteinExistence type="predicted"/>
<organism evidence="1 2">
    <name type="scientific">Brachionus calyciflorus</name>
    <dbReference type="NCBI Taxonomy" id="104777"/>
    <lineage>
        <taxon>Eukaryota</taxon>
        <taxon>Metazoa</taxon>
        <taxon>Spiralia</taxon>
        <taxon>Gnathifera</taxon>
        <taxon>Rotifera</taxon>
        <taxon>Eurotatoria</taxon>
        <taxon>Monogononta</taxon>
        <taxon>Pseudotrocha</taxon>
        <taxon>Ploima</taxon>
        <taxon>Brachionidae</taxon>
        <taxon>Brachionus</taxon>
    </lineage>
</organism>
<dbReference type="EMBL" id="CAJNOC010008072">
    <property type="protein sequence ID" value="CAF1109465.1"/>
    <property type="molecule type" value="Genomic_DNA"/>
</dbReference>
<evidence type="ECO:0000313" key="2">
    <source>
        <dbReference type="Proteomes" id="UP000663879"/>
    </source>
</evidence>